<proteinExistence type="inferred from homology"/>
<evidence type="ECO:0000256" key="4">
    <source>
        <dbReference type="ARBA" id="ARBA00022475"/>
    </source>
</evidence>
<keyword evidence="5 10" id="KW-0762">Sugar transport</keyword>
<dbReference type="Gene3D" id="3.10.650.10">
    <property type="entry name" value="MalF N-terminal region-like"/>
    <property type="match status" value="1"/>
</dbReference>
<feature type="transmembrane region" description="Helical" evidence="9">
    <location>
        <begin position="63"/>
        <end position="81"/>
    </location>
</feature>
<feature type="transmembrane region" description="Helical" evidence="9">
    <location>
        <begin position="388"/>
        <end position="414"/>
    </location>
</feature>
<keyword evidence="6 9" id="KW-0812">Transmembrane</keyword>
<dbReference type="Pfam" id="PF16296">
    <property type="entry name" value="TM_PBP2_N"/>
    <property type="match status" value="1"/>
</dbReference>
<evidence type="ECO:0000256" key="5">
    <source>
        <dbReference type="ARBA" id="ARBA00022597"/>
    </source>
</evidence>
<comment type="subcellular location">
    <subcellularLocation>
        <location evidence="1 9">Cell membrane</location>
        <topology evidence="1 9">Multi-pass membrane protein</topology>
    </subcellularLocation>
</comment>
<feature type="domain" description="ABC transmembrane type-1" evidence="12">
    <location>
        <begin position="305"/>
        <end position="528"/>
    </location>
</feature>
<evidence type="ECO:0000313" key="14">
    <source>
        <dbReference type="Proteomes" id="UP000313948"/>
    </source>
</evidence>
<evidence type="ECO:0000313" key="13">
    <source>
        <dbReference type="EMBL" id="QDB78937.1"/>
    </source>
</evidence>
<evidence type="ECO:0000256" key="11">
    <source>
        <dbReference type="SAM" id="MobiDB-lite"/>
    </source>
</evidence>
<keyword evidence="3 9" id="KW-0813">Transport</keyword>
<name>A0ABX5VKG4_9MICO</name>
<dbReference type="InterPro" id="IPR032550">
    <property type="entry name" value="TM_PBP2_N"/>
</dbReference>
<feature type="transmembrane region" description="Helical" evidence="9">
    <location>
        <begin position="304"/>
        <end position="330"/>
    </location>
</feature>
<evidence type="ECO:0000256" key="6">
    <source>
        <dbReference type="ARBA" id="ARBA00022692"/>
    </source>
</evidence>
<keyword evidence="4 10" id="KW-1003">Cell membrane</keyword>
<dbReference type="Gene3D" id="1.20.58.370">
    <property type="entry name" value="MalF N-terminal region-like"/>
    <property type="match status" value="1"/>
</dbReference>
<feature type="transmembrane region" description="Helical" evidence="9">
    <location>
        <begin position="507"/>
        <end position="529"/>
    </location>
</feature>
<evidence type="ECO:0000256" key="1">
    <source>
        <dbReference type="ARBA" id="ARBA00004651"/>
    </source>
</evidence>
<keyword evidence="14" id="KW-1185">Reference proteome</keyword>
<feature type="region of interest" description="Disordered" evidence="11">
    <location>
        <begin position="1"/>
        <end position="27"/>
    </location>
</feature>
<evidence type="ECO:0000256" key="3">
    <source>
        <dbReference type="ARBA" id="ARBA00022448"/>
    </source>
</evidence>
<dbReference type="EMBL" id="CP040899">
    <property type="protein sequence ID" value="QDB78937.1"/>
    <property type="molecule type" value="Genomic_DNA"/>
</dbReference>
<evidence type="ECO:0000256" key="2">
    <source>
        <dbReference type="ARBA" id="ARBA00009047"/>
    </source>
</evidence>
<feature type="transmembrane region" description="Helical" evidence="9">
    <location>
        <begin position="36"/>
        <end position="57"/>
    </location>
</feature>
<dbReference type="PROSITE" id="PS50928">
    <property type="entry name" value="ABC_TM1"/>
    <property type="match status" value="1"/>
</dbReference>
<comment type="similarity">
    <text evidence="2 10">Belongs to the binding-protein-dependent transport system permease family. MalFG subfamily.</text>
</comment>
<organism evidence="13 14">
    <name type="scientific">Georgenia wutianyii</name>
    <dbReference type="NCBI Taxonomy" id="2585135"/>
    <lineage>
        <taxon>Bacteria</taxon>
        <taxon>Bacillati</taxon>
        <taxon>Actinomycetota</taxon>
        <taxon>Actinomycetes</taxon>
        <taxon>Micrococcales</taxon>
        <taxon>Bogoriellaceae</taxon>
        <taxon>Georgenia</taxon>
    </lineage>
</organism>
<dbReference type="CDD" id="cd06261">
    <property type="entry name" value="TM_PBP2"/>
    <property type="match status" value="1"/>
</dbReference>
<feature type="transmembrane region" description="Helical" evidence="9">
    <location>
        <begin position="435"/>
        <end position="458"/>
    </location>
</feature>
<accession>A0ABX5VKG4</accession>
<dbReference type="InterPro" id="IPR000515">
    <property type="entry name" value="MetI-like"/>
</dbReference>
<dbReference type="Gene3D" id="2.40.430.10">
    <property type="entry name" value="D-maltodextrin-binding protein, MBP"/>
    <property type="match status" value="1"/>
</dbReference>
<reference evidence="13 14" key="1">
    <citation type="submission" date="2019-05" db="EMBL/GenBank/DDBJ databases">
        <title>Georgenia *** sp. nov., and Georgenia *** sp. nov., isolated from the intestinal contents of plateau pika (Ochotona curzoniae) in the Qinghai-Tibet plateau of China.</title>
        <authorList>
            <person name="Tian Z."/>
        </authorList>
    </citation>
    <scope>NUCLEOTIDE SEQUENCE [LARGE SCALE GENOMIC DNA]</scope>
    <source>
        <strain evidence="13 14">Z294</strain>
    </source>
</reference>
<protein>
    <recommendedName>
        <fullName evidence="10">Maltose/maltodextrin transport system permease protein</fullName>
    </recommendedName>
</protein>
<keyword evidence="7 9" id="KW-1133">Transmembrane helix</keyword>
<evidence type="ECO:0000259" key="12">
    <source>
        <dbReference type="PROSITE" id="PS50928"/>
    </source>
</evidence>
<dbReference type="Pfam" id="PF00528">
    <property type="entry name" value="BPD_transp_1"/>
    <property type="match status" value="1"/>
</dbReference>
<evidence type="ECO:0000256" key="10">
    <source>
        <dbReference type="RuleBase" id="RU367050"/>
    </source>
</evidence>
<dbReference type="Proteomes" id="UP000313948">
    <property type="component" value="Chromosome"/>
</dbReference>
<dbReference type="PANTHER" id="PTHR47314:SF1">
    <property type="entry name" value="MALTOSE_MALTODEXTRIN TRANSPORT SYSTEM PERMEASE PROTEIN MALF"/>
    <property type="match status" value="1"/>
</dbReference>
<dbReference type="Gene3D" id="1.10.3720.10">
    <property type="entry name" value="MetI-like"/>
    <property type="match status" value="1"/>
</dbReference>
<evidence type="ECO:0000256" key="9">
    <source>
        <dbReference type="RuleBase" id="RU363032"/>
    </source>
</evidence>
<dbReference type="InterPro" id="IPR035277">
    <property type="entry name" value="MalF_N"/>
</dbReference>
<comment type="function">
    <text evidence="10">Part of the ABC transporter complex MalEFGK involved in maltose/maltodextrin import. Probably responsible for the translocation of the substrate across the membrane.</text>
</comment>
<gene>
    <name evidence="13" type="ORF">FE251_05765</name>
</gene>
<evidence type="ECO:0000256" key="7">
    <source>
        <dbReference type="ARBA" id="ARBA00022989"/>
    </source>
</evidence>
<feature type="compositionally biased region" description="Polar residues" evidence="11">
    <location>
        <begin position="1"/>
        <end position="11"/>
    </location>
</feature>
<dbReference type="InterPro" id="IPR047103">
    <property type="entry name" value="MalF_P2_sf"/>
</dbReference>
<dbReference type="PANTHER" id="PTHR47314">
    <property type="entry name" value="MALTOSE/MALTODEXTRIN TRANSPORT SYSTEM PERMEASE PROTEIN MALF"/>
    <property type="match status" value="1"/>
</dbReference>
<dbReference type="InterPro" id="IPR035906">
    <property type="entry name" value="MetI-like_sf"/>
</dbReference>
<evidence type="ECO:0000256" key="8">
    <source>
        <dbReference type="ARBA" id="ARBA00023136"/>
    </source>
</evidence>
<sequence length="539" mass="59464">MSQPQHPQLSAASDDAKQLRTRPLRTPHSRTYTPGFFFKIAVMALINALGVYILIQAFTVESWGVFAGMLALLVLADYVYFSRRALPMKYILPGLAFLLVFQVFTVAYTGYVAFTNYGQGHNSTKGDAIEALLIQNEQRVEGSSSYPLAVVDRDGELGFAVLEDGDVLVGTAEQPLREVDDAVVSDGTITEVPGWEILDRQEVIARQSEVVDLRVPFSEDAEAGSVRTQDARNGFVYRSVLDYDEATDTMTNVETGVVYTPNDNGQFEAPDGSTLNVGWRVNIGLDNFTTAFADSRYAEPFLKVLIWTFAFAILTVGLTFFLGLFFALVLNDERVRGRKVMRAFLILPYAFPAIMSYLLWRGMLNTDYGFINQVLLGGAEIPWLSNEWLARAVVLGVQLWVGFPYMFLITTGALQSIPSDVMEAARIDGAGRWRIFRSMTLPLLFIAVAPLLISSFAFNFNNFNGIEMLTEGGPRFPDSSVPVGATDILITMVYSISGLDGRAATNYGLASALSLVIFLIVATISVITFRKTQALEDIN</sequence>
<keyword evidence="8 9" id="KW-0472">Membrane</keyword>
<dbReference type="SUPFAM" id="SSF160964">
    <property type="entry name" value="MalF N-terminal region-like"/>
    <property type="match status" value="1"/>
</dbReference>
<feature type="transmembrane region" description="Helical" evidence="9">
    <location>
        <begin position="90"/>
        <end position="114"/>
    </location>
</feature>
<dbReference type="SUPFAM" id="SSF161098">
    <property type="entry name" value="MetI-like"/>
    <property type="match status" value="1"/>
</dbReference>
<dbReference type="RefSeq" id="WP_139948226.1">
    <property type="nucleotide sequence ID" value="NZ_CP040899.1"/>
</dbReference>
<feature type="transmembrane region" description="Helical" evidence="9">
    <location>
        <begin position="342"/>
        <end position="360"/>
    </location>
</feature>